<accession>A0A9X3BXD7</accession>
<sequence>MKKFTFEELPEAVTELYGKMEAIERLLEDNRTNLKKRKISSNHLGKEKCSTHLNKSDLAQLFYILMDEKIIFFDDRDEKHNRSEIQFFVEENFTYIGDSGFQTTIDTISKQFSESKGFTYKDKQIRFLENIISILEKRREKLICW</sequence>
<dbReference type="RefSeq" id="WP_264204521.1">
    <property type="nucleotide sequence ID" value="NZ_JAOZEW010000001.1"/>
</dbReference>
<dbReference type="AlphaFoldDB" id="A0A9X3BXD7"/>
<comment type="caution">
    <text evidence="1">The sequence shown here is derived from an EMBL/GenBank/DDBJ whole genome shotgun (WGS) entry which is preliminary data.</text>
</comment>
<keyword evidence="2" id="KW-1185">Reference proteome</keyword>
<evidence type="ECO:0000313" key="1">
    <source>
        <dbReference type="EMBL" id="MCV9926321.1"/>
    </source>
</evidence>
<reference evidence="1" key="1">
    <citation type="submission" date="2022-10" db="EMBL/GenBank/DDBJ databases">
        <title>Two novel species of Flavobacterium.</title>
        <authorList>
            <person name="Liu Q."/>
            <person name="Xin Y.-H."/>
        </authorList>
    </citation>
    <scope>NUCLEOTIDE SEQUENCE</scope>
    <source>
        <strain evidence="1">LS1R49</strain>
    </source>
</reference>
<protein>
    <submittedName>
        <fullName evidence="1">Uncharacterized protein</fullName>
    </submittedName>
</protein>
<name>A0A9X3BXD7_9FLAO</name>
<gene>
    <name evidence="1" type="ORF">OIU83_01550</name>
</gene>
<proteinExistence type="predicted"/>
<dbReference type="EMBL" id="JAOZEW010000001">
    <property type="protein sequence ID" value="MCV9926321.1"/>
    <property type="molecule type" value="Genomic_DNA"/>
</dbReference>
<dbReference type="Proteomes" id="UP001151079">
    <property type="component" value="Unassembled WGS sequence"/>
</dbReference>
<organism evidence="1 2">
    <name type="scientific">Flavobacterium shii</name>
    <dbReference type="NCBI Taxonomy" id="2987687"/>
    <lineage>
        <taxon>Bacteria</taxon>
        <taxon>Pseudomonadati</taxon>
        <taxon>Bacteroidota</taxon>
        <taxon>Flavobacteriia</taxon>
        <taxon>Flavobacteriales</taxon>
        <taxon>Flavobacteriaceae</taxon>
        <taxon>Flavobacterium</taxon>
    </lineage>
</organism>
<evidence type="ECO:0000313" key="2">
    <source>
        <dbReference type="Proteomes" id="UP001151079"/>
    </source>
</evidence>